<sequence>MIKANVSRERVSLEVNGTLEDILTDSCRMINAVYTSFFRKGPDVAEAYKAVIKRMVSDPESPIWQAYEQDGAVIVNMAELKRQMEEQ</sequence>
<protein>
    <submittedName>
        <fullName evidence="1">Uncharacterized protein</fullName>
    </submittedName>
</protein>
<name>A0A8S5VGE3_9CAUD</name>
<organism evidence="1">
    <name type="scientific">Podoviridae sp. ct6BA50</name>
    <dbReference type="NCBI Taxonomy" id="2825221"/>
    <lineage>
        <taxon>Viruses</taxon>
        <taxon>Duplodnaviria</taxon>
        <taxon>Heunggongvirae</taxon>
        <taxon>Uroviricota</taxon>
        <taxon>Caudoviricetes</taxon>
    </lineage>
</organism>
<proteinExistence type="predicted"/>
<dbReference type="EMBL" id="BK016263">
    <property type="protein sequence ID" value="DAG05691.1"/>
    <property type="molecule type" value="Genomic_DNA"/>
</dbReference>
<accession>A0A8S5VGE3</accession>
<reference evidence="1" key="1">
    <citation type="journal article" date="2021" name="Proc. Natl. Acad. Sci. U.S.A.">
        <title>A Catalog of Tens of Thousands of Viruses from Human Metagenomes Reveals Hidden Associations with Chronic Diseases.</title>
        <authorList>
            <person name="Tisza M.J."/>
            <person name="Buck C.B."/>
        </authorList>
    </citation>
    <scope>NUCLEOTIDE SEQUENCE</scope>
    <source>
        <strain evidence="1">Ct6BA50</strain>
    </source>
</reference>
<evidence type="ECO:0000313" key="1">
    <source>
        <dbReference type="EMBL" id="DAG05691.1"/>
    </source>
</evidence>